<dbReference type="Gene3D" id="1.10.510.10">
    <property type="entry name" value="Transferase(Phosphotransferase) domain 1"/>
    <property type="match status" value="1"/>
</dbReference>
<keyword evidence="4 7" id="KW-0547">Nucleotide-binding</keyword>
<dbReference type="PROSITE" id="PS50011">
    <property type="entry name" value="PROTEIN_KINASE_DOM"/>
    <property type="match status" value="1"/>
</dbReference>
<dbReference type="InterPro" id="IPR008271">
    <property type="entry name" value="Ser/Thr_kinase_AS"/>
</dbReference>
<dbReference type="PROSITE" id="PS00107">
    <property type="entry name" value="PROTEIN_KINASE_ATP"/>
    <property type="match status" value="1"/>
</dbReference>
<dbReference type="RefSeq" id="WP_166398773.1">
    <property type="nucleotide sequence ID" value="NZ_CP045122.1"/>
</dbReference>
<feature type="domain" description="Protein kinase" evidence="9">
    <location>
        <begin position="16"/>
        <end position="292"/>
    </location>
</feature>
<dbReference type="Pfam" id="PF00069">
    <property type="entry name" value="Pkinase"/>
    <property type="match status" value="1"/>
</dbReference>
<dbReference type="SMART" id="SM00220">
    <property type="entry name" value="S_TKc"/>
    <property type="match status" value="1"/>
</dbReference>
<keyword evidence="10" id="KW-0614">Plasmid</keyword>
<dbReference type="GO" id="GO:0004674">
    <property type="term" value="F:protein serine/threonine kinase activity"/>
    <property type="evidence" value="ECO:0007669"/>
    <property type="project" value="UniProtKB-KW"/>
</dbReference>
<accession>A0A6G8Q3N0</accession>
<dbReference type="PANTHER" id="PTHR43289">
    <property type="entry name" value="MITOGEN-ACTIVATED PROTEIN KINASE KINASE KINASE 20-RELATED"/>
    <property type="match status" value="1"/>
</dbReference>
<keyword evidence="11" id="KW-1185">Reference proteome</keyword>
<keyword evidence="2" id="KW-0723">Serine/threonine-protein kinase</keyword>
<keyword evidence="3" id="KW-0808">Transferase</keyword>
<name>A0A6G8Q3N0_9ACTN</name>
<sequence>MPDMQGSARLLIDGRYDVVRRLGSGGMGSVYLARDRVLERPVAIKLLRGDVVSAAGKRAQTEEIFRRFRAEAQNSARLSHPNIVETYDAGRDPERGPYISMEYVPGITLAARLREEGGPLPPREAVAIARGVALALDDAHSKGVIHRDIKPQNILLAGAPPRGVKVVDFGIAKAAEAHAVTVAATRTNVVLGTVRYLSPEQASGRPVEPASDLYSLGVVLYEMLTGTVPFEAENPVAVALKHVSELPPSPKVLNPRVPLPLADLALRLLSKDPDHRPASAQDLVEEFDGVFLPPASAAARPSRPPPRGPAPAGPRPSSRRPRSSPRLPCPPLPSSAETLSGSGGHRIVLRRPRAQGDRATARPVARTAGAVARTPGR</sequence>
<protein>
    <recommendedName>
        <fullName evidence="1">non-specific serine/threonine protein kinase</fullName>
        <ecNumber evidence="1">2.7.11.1</ecNumber>
    </recommendedName>
</protein>
<dbReference type="InterPro" id="IPR011009">
    <property type="entry name" value="Kinase-like_dom_sf"/>
</dbReference>
<dbReference type="GO" id="GO:0005524">
    <property type="term" value="F:ATP binding"/>
    <property type="evidence" value="ECO:0007669"/>
    <property type="project" value="UniProtKB-UniRule"/>
</dbReference>
<proteinExistence type="predicted"/>
<dbReference type="SUPFAM" id="SSF56112">
    <property type="entry name" value="Protein kinase-like (PK-like)"/>
    <property type="match status" value="1"/>
</dbReference>
<dbReference type="InterPro" id="IPR017441">
    <property type="entry name" value="Protein_kinase_ATP_BS"/>
</dbReference>
<evidence type="ECO:0000256" key="7">
    <source>
        <dbReference type="PROSITE-ProRule" id="PRU10141"/>
    </source>
</evidence>
<evidence type="ECO:0000256" key="3">
    <source>
        <dbReference type="ARBA" id="ARBA00022679"/>
    </source>
</evidence>
<gene>
    <name evidence="10" type="ORF">GBA65_21740</name>
</gene>
<geneLocation type="plasmid" evidence="10 11">
    <name>unnamed1</name>
</geneLocation>
<evidence type="ECO:0000256" key="6">
    <source>
        <dbReference type="ARBA" id="ARBA00022840"/>
    </source>
</evidence>
<evidence type="ECO:0000256" key="1">
    <source>
        <dbReference type="ARBA" id="ARBA00012513"/>
    </source>
</evidence>
<dbReference type="EMBL" id="CP045122">
    <property type="protein sequence ID" value="QIN81063.1"/>
    <property type="molecule type" value="Genomic_DNA"/>
</dbReference>
<evidence type="ECO:0000313" key="11">
    <source>
        <dbReference type="Proteomes" id="UP000502706"/>
    </source>
</evidence>
<feature type="region of interest" description="Disordered" evidence="8">
    <location>
        <begin position="294"/>
        <end position="377"/>
    </location>
</feature>
<feature type="compositionally biased region" description="Pro residues" evidence="8">
    <location>
        <begin position="302"/>
        <end position="314"/>
    </location>
</feature>
<dbReference type="FunFam" id="1.10.510.10:FF:000021">
    <property type="entry name" value="Serine/threonine protein kinase"/>
    <property type="match status" value="1"/>
</dbReference>
<dbReference type="Gene3D" id="3.30.200.20">
    <property type="entry name" value="Phosphorylase Kinase, domain 1"/>
    <property type="match status" value="1"/>
</dbReference>
<dbReference type="EC" id="2.7.11.1" evidence="1"/>
<keyword evidence="5 10" id="KW-0418">Kinase</keyword>
<dbReference type="KEGG" id="rmar:GBA65_21740"/>
<reference evidence="10 11" key="1">
    <citation type="submission" date="2019-10" db="EMBL/GenBank/DDBJ databases">
        <title>Rubrobacter sp nov SCSIO 52915 isolated from a deep-sea sediment in the South China Sea.</title>
        <authorList>
            <person name="Chen R.W."/>
        </authorList>
    </citation>
    <scope>NUCLEOTIDE SEQUENCE [LARGE SCALE GENOMIC DNA]</scope>
    <source>
        <strain evidence="10 11">SCSIO 52915</strain>
        <plasmid evidence="10 11">unnamed1</plasmid>
    </source>
</reference>
<dbReference type="PANTHER" id="PTHR43289:SF34">
    <property type="entry name" value="SERINE_THREONINE-PROTEIN KINASE YBDM-RELATED"/>
    <property type="match status" value="1"/>
</dbReference>
<feature type="binding site" evidence="7">
    <location>
        <position position="45"/>
    </location>
    <ligand>
        <name>ATP</name>
        <dbReference type="ChEBI" id="CHEBI:30616"/>
    </ligand>
</feature>
<evidence type="ECO:0000256" key="2">
    <source>
        <dbReference type="ARBA" id="ARBA00022527"/>
    </source>
</evidence>
<evidence type="ECO:0000256" key="4">
    <source>
        <dbReference type="ARBA" id="ARBA00022741"/>
    </source>
</evidence>
<dbReference type="AlphaFoldDB" id="A0A6G8Q3N0"/>
<dbReference type="CDD" id="cd14014">
    <property type="entry name" value="STKc_PknB_like"/>
    <property type="match status" value="1"/>
</dbReference>
<organism evidence="10 11">
    <name type="scientific">Rubrobacter marinus</name>
    <dbReference type="NCBI Taxonomy" id="2653852"/>
    <lineage>
        <taxon>Bacteria</taxon>
        <taxon>Bacillati</taxon>
        <taxon>Actinomycetota</taxon>
        <taxon>Rubrobacteria</taxon>
        <taxon>Rubrobacterales</taxon>
        <taxon>Rubrobacteraceae</taxon>
        <taxon>Rubrobacter</taxon>
    </lineage>
</organism>
<keyword evidence="6 7" id="KW-0067">ATP-binding</keyword>
<evidence type="ECO:0000313" key="10">
    <source>
        <dbReference type="EMBL" id="QIN81063.1"/>
    </source>
</evidence>
<dbReference type="PROSITE" id="PS00108">
    <property type="entry name" value="PROTEIN_KINASE_ST"/>
    <property type="match status" value="1"/>
</dbReference>
<dbReference type="Proteomes" id="UP000502706">
    <property type="component" value="Plasmid unnamed1"/>
</dbReference>
<evidence type="ECO:0000259" key="9">
    <source>
        <dbReference type="PROSITE" id="PS50011"/>
    </source>
</evidence>
<dbReference type="InterPro" id="IPR000719">
    <property type="entry name" value="Prot_kinase_dom"/>
</dbReference>
<evidence type="ECO:0000256" key="8">
    <source>
        <dbReference type="SAM" id="MobiDB-lite"/>
    </source>
</evidence>
<evidence type="ECO:0000256" key="5">
    <source>
        <dbReference type="ARBA" id="ARBA00022777"/>
    </source>
</evidence>